<feature type="region of interest" description="Disordered" evidence="1">
    <location>
        <begin position="383"/>
        <end position="402"/>
    </location>
</feature>
<evidence type="ECO:0000313" key="3">
    <source>
        <dbReference type="Proteomes" id="UP001189429"/>
    </source>
</evidence>
<evidence type="ECO:0000313" key="2">
    <source>
        <dbReference type="EMBL" id="CAK0824202.1"/>
    </source>
</evidence>
<gene>
    <name evidence="2" type="ORF">PCOR1329_LOCUS24671</name>
</gene>
<organism evidence="2 3">
    <name type="scientific">Prorocentrum cordatum</name>
    <dbReference type="NCBI Taxonomy" id="2364126"/>
    <lineage>
        <taxon>Eukaryota</taxon>
        <taxon>Sar</taxon>
        <taxon>Alveolata</taxon>
        <taxon>Dinophyceae</taxon>
        <taxon>Prorocentrales</taxon>
        <taxon>Prorocentraceae</taxon>
        <taxon>Prorocentrum</taxon>
    </lineage>
</organism>
<dbReference type="EMBL" id="CAUYUJ010008535">
    <property type="protein sequence ID" value="CAK0824202.1"/>
    <property type="molecule type" value="Genomic_DNA"/>
</dbReference>
<feature type="compositionally biased region" description="Basic and acidic residues" evidence="1">
    <location>
        <begin position="143"/>
        <end position="156"/>
    </location>
</feature>
<sequence>VDELGCELCAEPARRGRAACRPFVESPACREHLKAAAPPPEGSAEAGPQREAHSQSWARIDRLMRDICRDPARRDLPTCQKLLEPAWQPAAAGSGSAEGAVAGAREEWCRDPAHHHLAACKLVLHEAWEPSDHAHAHAHGHAHGAELRRQAHEHLAEEERQVRALRAKHIEWDAAARDRMAGLKRELCSDPARQGYSICKDVPRPHASSAGDIAKHESEFVDQMHSLQARHEEWDHAAKDQLRELRERLCADPSRQGYAACAHLHGATPAEAHAELDERMHKLHDDHEAWDHHAQEEMASLKTQLCSDPARSHYPACAGAREAGAASRARLDEHAHELHARHHEWDEHARGEIDHLLDQLCADPARRGYAACAEHHGPAAAAAAPAAAATGSQQPAGARDPGLDAQLREWDRHSADRALEIGRELCTDPSRRPYAACVELLRAPPAAAAAAAPSPLRGGGAASPPAPAQASPSSLRGSAGPPPLTFPEGGWASLAGESWGVPLLWGGRGGVAAVSPRQLRRERDAQWQGRIPKVVCVTLVPDSPSTLGWLQTTVESFRAQTYEGPRELRLVYHSTHADTAELVKAVVDGALIQGLAVYGEEEFPSTAPFRFGAWKTDADLVARWDIGAWHHPERLAAQVRAMAVVARPAVLLGGGGRPDGSHVGGQEQTLIGEVGWMKKHWYPLLGGPPLLEGPEASRMVRLDMPELYLPGPA</sequence>
<feature type="region of interest" description="Disordered" evidence="1">
    <location>
        <begin position="133"/>
        <end position="156"/>
    </location>
</feature>
<evidence type="ECO:0000256" key="1">
    <source>
        <dbReference type="SAM" id="MobiDB-lite"/>
    </source>
</evidence>
<keyword evidence="3" id="KW-1185">Reference proteome</keyword>
<feature type="compositionally biased region" description="Low complexity" evidence="1">
    <location>
        <begin position="383"/>
        <end position="398"/>
    </location>
</feature>
<dbReference type="Proteomes" id="UP001189429">
    <property type="component" value="Unassembled WGS sequence"/>
</dbReference>
<reference evidence="2" key="1">
    <citation type="submission" date="2023-10" db="EMBL/GenBank/DDBJ databases">
        <authorList>
            <person name="Chen Y."/>
            <person name="Shah S."/>
            <person name="Dougan E. K."/>
            <person name="Thang M."/>
            <person name="Chan C."/>
        </authorList>
    </citation>
    <scope>NUCLEOTIDE SEQUENCE [LARGE SCALE GENOMIC DNA]</scope>
</reference>
<proteinExistence type="predicted"/>
<feature type="region of interest" description="Disordered" evidence="1">
    <location>
        <begin position="451"/>
        <end position="489"/>
    </location>
</feature>
<feature type="non-terminal residue" evidence="2">
    <location>
        <position position="1"/>
    </location>
</feature>
<feature type="region of interest" description="Disordered" evidence="1">
    <location>
        <begin position="34"/>
        <end position="55"/>
    </location>
</feature>
<protein>
    <submittedName>
        <fullName evidence="2">Uncharacterized protein</fullName>
    </submittedName>
</protein>
<name>A0ABN9RZU8_9DINO</name>
<accession>A0ABN9RZU8</accession>
<comment type="caution">
    <text evidence="2">The sequence shown here is derived from an EMBL/GenBank/DDBJ whole genome shotgun (WGS) entry which is preliminary data.</text>
</comment>